<dbReference type="EMBL" id="JH971389">
    <property type="protein sequence ID" value="EKM79838.1"/>
    <property type="molecule type" value="Genomic_DNA"/>
</dbReference>
<feature type="domain" description="GP-PDE" evidence="1">
    <location>
        <begin position="63"/>
        <end position="306"/>
    </location>
</feature>
<dbReference type="STRING" id="597362.K5X9D3"/>
<dbReference type="eggNOG" id="KOG2258">
    <property type="taxonomic scope" value="Eukaryota"/>
</dbReference>
<dbReference type="HOGENOM" id="CLU_030006_1_0_1"/>
<protein>
    <recommendedName>
        <fullName evidence="1">GP-PDE domain-containing protein</fullName>
    </recommendedName>
</protein>
<keyword evidence="3" id="KW-1185">Reference proteome</keyword>
<dbReference type="GeneID" id="18831031"/>
<dbReference type="Pfam" id="PF03009">
    <property type="entry name" value="GDPD"/>
    <property type="match status" value="1"/>
</dbReference>
<dbReference type="InterPro" id="IPR030395">
    <property type="entry name" value="GP_PDE_dom"/>
</dbReference>
<evidence type="ECO:0000259" key="1">
    <source>
        <dbReference type="PROSITE" id="PS51704"/>
    </source>
</evidence>
<dbReference type="SUPFAM" id="SSF51695">
    <property type="entry name" value="PLC-like phosphodiesterases"/>
    <property type="match status" value="1"/>
</dbReference>
<reference evidence="3" key="1">
    <citation type="journal article" date="2012" name="Proc. Natl. Acad. Sci. U.S.A.">
        <title>Genome sequence of the button mushroom Agaricus bisporus reveals mechanisms governing adaptation to a humic-rich ecological niche.</title>
        <authorList>
            <person name="Morin E."/>
            <person name="Kohler A."/>
            <person name="Baker A.R."/>
            <person name="Foulongne-Oriol M."/>
            <person name="Lombard V."/>
            <person name="Nagy L.G."/>
            <person name="Ohm R.A."/>
            <person name="Patyshakuliyeva A."/>
            <person name="Brun A."/>
            <person name="Aerts A.L."/>
            <person name="Bailey A.M."/>
            <person name="Billette C."/>
            <person name="Coutinho P.M."/>
            <person name="Deakin G."/>
            <person name="Doddapaneni H."/>
            <person name="Floudas D."/>
            <person name="Grimwood J."/>
            <person name="Hilden K."/>
            <person name="Kuees U."/>
            <person name="LaButti K.M."/>
            <person name="Lapidus A."/>
            <person name="Lindquist E.A."/>
            <person name="Lucas S.M."/>
            <person name="Murat C."/>
            <person name="Riley R.W."/>
            <person name="Salamov A.A."/>
            <person name="Schmutz J."/>
            <person name="Subramanian V."/>
            <person name="Woesten H.A.B."/>
            <person name="Xu J."/>
            <person name="Eastwood D.C."/>
            <person name="Foster G.D."/>
            <person name="Sonnenberg A.S."/>
            <person name="Cullen D."/>
            <person name="de Vries R.P."/>
            <person name="Lundell T."/>
            <person name="Hibbett D.S."/>
            <person name="Henrissat B."/>
            <person name="Burton K.S."/>
            <person name="Kerrigan R.W."/>
            <person name="Challen M.P."/>
            <person name="Grigoriev I.V."/>
            <person name="Martin F."/>
        </authorList>
    </citation>
    <scope>NUCLEOTIDE SEQUENCE [LARGE SCALE GENOMIC DNA]</scope>
    <source>
        <strain evidence="3">JB137-S8 / ATCC MYA-4627 / FGSC 10392</strain>
    </source>
</reference>
<dbReference type="Gene3D" id="3.20.20.190">
    <property type="entry name" value="Phosphatidylinositol (PI) phosphodiesterase"/>
    <property type="match status" value="1"/>
</dbReference>
<organism evidence="2 3">
    <name type="scientific">Agaricus bisporus var. burnettii (strain JB137-S8 / ATCC MYA-4627 / FGSC 10392)</name>
    <name type="common">White button mushroom</name>
    <dbReference type="NCBI Taxonomy" id="597362"/>
    <lineage>
        <taxon>Eukaryota</taxon>
        <taxon>Fungi</taxon>
        <taxon>Dikarya</taxon>
        <taxon>Basidiomycota</taxon>
        <taxon>Agaricomycotina</taxon>
        <taxon>Agaricomycetes</taxon>
        <taxon>Agaricomycetidae</taxon>
        <taxon>Agaricales</taxon>
        <taxon>Agaricineae</taxon>
        <taxon>Agaricaceae</taxon>
        <taxon>Agaricus</taxon>
    </lineage>
</organism>
<dbReference type="RefSeq" id="XP_007328966.1">
    <property type="nucleotide sequence ID" value="XM_007328904.1"/>
</dbReference>
<gene>
    <name evidence="2" type="ORF">AGABI1DRAFT_72495</name>
</gene>
<dbReference type="OrthoDB" id="1058301at2759"/>
<dbReference type="PANTHER" id="PTHR43805:SF1">
    <property type="entry name" value="GP-PDE DOMAIN-CONTAINING PROTEIN"/>
    <property type="match status" value="1"/>
</dbReference>
<proteinExistence type="predicted"/>
<dbReference type="Proteomes" id="UP000008493">
    <property type="component" value="Unassembled WGS sequence"/>
</dbReference>
<dbReference type="GO" id="GO:0008081">
    <property type="term" value="F:phosphoric diester hydrolase activity"/>
    <property type="evidence" value="ECO:0007669"/>
    <property type="project" value="InterPro"/>
</dbReference>
<name>K5X9D3_AGABU</name>
<dbReference type="AlphaFoldDB" id="K5X9D3"/>
<sequence>MPLIRVLGRAAFISSRTIKPRPLFNAFVSPLFIPQRQLLPHSRTIVTVMSQETKCNANARILPDCWGHRGASARFPENTLVSFEAAARDGAEGFESDVHVSADDVVLMFHDSSLERTTDSTGKIKDRNWYGPQGMEHVRTIREPRQPIPTFTQTIELLMRPENQHIKFNVDVKPYNNPERLFKLMNETIVAQPSWQTVLAPRIILGLWHPKFLKPAKEILPYCRRTNLGGNLAIARKYFWNDVHGFSILFDTLTSSDGQRFIGECQRAGKTLIVWTVNEPAEMMEAMRWGVDAIITDTTNVYLDLRVELQSEHISLFISRSHILTILHCVLLRSFR</sequence>
<accession>K5X9D3</accession>
<dbReference type="InterPro" id="IPR017946">
    <property type="entry name" value="PLC-like_Pdiesterase_TIM-brl"/>
</dbReference>
<dbReference type="GO" id="GO:0006629">
    <property type="term" value="P:lipid metabolic process"/>
    <property type="evidence" value="ECO:0007669"/>
    <property type="project" value="InterPro"/>
</dbReference>
<evidence type="ECO:0000313" key="3">
    <source>
        <dbReference type="Proteomes" id="UP000008493"/>
    </source>
</evidence>
<dbReference type="InParanoid" id="K5X9D3"/>
<evidence type="ECO:0000313" key="2">
    <source>
        <dbReference type="EMBL" id="EKM79838.1"/>
    </source>
</evidence>
<dbReference type="CDD" id="cd08570">
    <property type="entry name" value="GDPD_YPL206cp_fungi"/>
    <property type="match status" value="1"/>
</dbReference>
<dbReference type="PROSITE" id="PS51704">
    <property type="entry name" value="GP_PDE"/>
    <property type="match status" value="1"/>
</dbReference>
<dbReference type="PANTHER" id="PTHR43805">
    <property type="entry name" value="GLYCEROPHOSPHORYL DIESTER PHOSPHODIESTERASE"/>
    <property type="match status" value="1"/>
</dbReference>
<dbReference type="FunCoup" id="K5X9D3">
    <property type="interactions" value="78"/>
</dbReference>
<dbReference type="KEGG" id="abp:AGABI1DRAFT72495"/>
<dbReference type="OMA" id="RALPECW"/>